<protein>
    <submittedName>
        <fullName evidence="1">Uncharacterized protein</fullName>
    </submittedName>
</protein>
<dbReference type="EMBL" id="JBHPBY010000680">
    <property type="protein sequence ID" value="MFC1854013.1"/>
    <property type="molecule type" value="Genomic_DNA"/>
</dbReference>
<accession>A0ABV6Z6E7</accession>
<sequence length="212" mass="23957">MVKDHLRHRKTGPTHPLLVVRCQTHTCGFTLYPPGYTPYGREAVVTCDLSGHFPLSAPDETSETWSHVFKGTYFEAGLDAAIGKSWHRECPDGTDRWWPTQIRRLGVMIRWLGVDPVLDEEQREEISVALEVGQLLLNECCQMIMTQPGYRSRGQAVQRILSSLAHRPCLIDRLLLSGHLTGLWGVPYRCDTQFGMLRSPSFLKSGTRSPPI</sequence>
<keyword evidence="2" id="KW-1185">Reference proteome</keyword>
<dbReference type="Proteomes" id="UP001594351">
    <property type="component" value="Unassembled WGS sequence"/>
</dbReference>
<evidence type="ECO:0000313" key="2">
    <source>
        <dbReference type="Proteomes" id="UP001594351"/>
    </source>
</evidence>
<organism evidence="1 2">
    <name type="scientific">candidate division CSSED10-310 bacterium</name>
    <dbReference type="NCBI Taxonomy" id="2855610"/>
    <lineage>
        <taxon>Bacteria</taxon>
        <taxon>Bacteria division CSSED10-310</taxon>
    </lineage>
</organism>
<proteinExistence type="predicted"/>
<evidence type="ECO:0000313" key="1">
    <source>
        <dbReference type="EMBL" id="MFC1854013.1"/>
    </source>
</evidence>
<gene>
    <name evidence="1" type="ORF">ACFL27_27830</name>
</gene>
<name>A0ABV6Z6E7_UNCC1</name>
<comment type="caution">
    <text evidence="1">The sequence shown here is derived from an EMBL/GenBank/DDBJ whole genome shotgun (WGS) entry which is preliminary data.</text>
</comment>
<reference evidence="1 2" key="1">
    <citation type="submission" date="2024-09" db="EMBL/GenBank/DDBJ databases">
        <title>Laminarin stimulates single cell rates of sulfate reduction while oxygen inhibits transcriptomic activity in coastal marine sediment.</title>
        <authorList>
            <person name="Lindsay M."/>
            <person name="Orcutt B."/>
            <person name="Emerson D."/>
            <person name="Stepanauskas R."/>
            <person name="D'Angelo T."/>
        </authorList>
    </citation>
    <scope>NUCLEOTIDE SEQUENCE [LARGE SCALE GENOMIC DNA]</scope>
    <source>
        <strain evidence="1">SAG AM-311-K15</strain>
    </source>
</reference>